<dbReference type="InterPro" id="IPR036188">
    <property type="entry name" value="FAD/NAD-bd_sf"/>
</dbReference>
<dbReference type="OrthoDB" id="655030at2759"/>
<dbReference type="HOGENOM" id="CLU_009665_4_0_1"/>
<dbReference type="GO" id="GO:0004497">
    <property type="term" value="F:monooxygenase activity"/>
    <property type="evidence" value="ECO:0007669"/>
    <property type="project" value="UniProtKB-KW"/>
</dbReference>
<dbReference type="VEuPathDB" id="FungiDB:HMPREF1541_01596"/>
<dbReference type="GO" id="GO:0071949">
    <property type="term" value="F:FAD binding"/>
    <property type="evidence" value="ECO:0007669"/>
    <property type="project" value="InterPro"/>
</dbReference>
<accession>W2S161</accession>
<feature type="domain" description="FAD-binding" evidence="5">
    <location>
        <begin position="5"/>
        <end position="174"/>
    </location>
</feature>
<reference evidence="6 7" key="1">
    <citation type="submission" date="2013-03" db="EMBL/GenBank/DDBJ databases">
        <title>The Genome Sequence of Phialophora europaea CBS 101466.</title>
        <authorList>
            <consortium name="The Broad Institute Genomics Platform"/>
            <person name="Cuomo C."/>
            <person name="de Hoog S."/>
            <person name="Gorbushina A."/>
            <person name="Walker B."/>
            <person name="Young S.K."/>
            <person name="Zeng Q."/>
            <person name="Gargeya S."/>
            <person name="Fitzgerald M."/>
            <person name="Haas B."/>
            <person name="Abouelleil A."/>
            <person name="Allen A.W."/>
            <person name="Alvarado L."/>
            <person name="Arachchi H.M."/>
            <person name="Berlin A.M."/>
            <person name="Chapman S.B."/>
            <person name="Gainer-Dewar J."/>
            <person name="Goldberg J."/>
            <person name="Griggs A."/>
            <person name="Gujja S."/>
            <person name="Hansen M."/>
            <person name="Howarth C."/>
            <person name="Imamovic A."/>
            <person name="Ireland A."/>
            <person name="Larimer J."/>
            <person name="McCowan C."/>
            <person name="Murphy C."/>
            <person name="Pearson M."/>
            <person name="Poon T.W."/>
            <person name="Priest M."/>
            <person name="Roberts A."/>
            <person name="Saif S."/>
            <person name="Shea T."/>
            <person name="Sisk P."/>
            <person name="Sykes S."/>
            <person name="Wortman J."/>
            <person name="Nusbaum C."/>
            <person name="Birren B."/>
        </authorList>
    </citation>
    <scope>NUCLEOTIDE SEQUENCE [LARGE SCALE GENOMIC DNA]</scope>
    <source>
        <strain evidence="6 7">CBS 101466</strain>
    </source>
</reference>
<keyword evidence="7" id="KW-1185">Reference proteome</keyword>
<dbReference type="PANTHER" id="PTHR46972">
    <property type="entry name" value="MONOOXYGENASE ASQM-RELATED"/>
    <property type="match status" value="1"/>
</dbReference>
<protein>
    <recommendedName>
        <fullName evidence="5">FAD-binding domain-containing protein</fullName>
    </recommendedName>
</protein>
<sequence length="439" mass="48563">MPPTIAIVGAGPAGLTLARLLQLAPVPIPFTLYEHDASATSRFHQGGTLDLHPSGGLAALRAMHLEDAAAPFLRYEGEELVIADLNACELVHIKEAPKVGGSRNAAPEIDRERLKHLLLEALGVANVRWGKHLKRVDAAAGKLEFADGSVEGPFDLVVGADGAWSKVRQAVSEVRPVYSGICGFEGHIERPGERSPALDAMVGRGSYFAFSGGRSAMAQRMGDDSIKVGTWLRRNQEFVDELSPGTGIDDEEDLTAKLLHEYQDWAPEIREWLHVCSFTRKWVLWELPVGTTWEHRTGYTLVGDAAHLCTPFAGLGVNAAMADTMELAERIIKAVQEDTSLDEAVELYEKGMFPRARKVQEDTMRNKVGGFADDAPLNFMASMLGVVGEEVGWPIDKGVLYWIPITKMGYAIFWVKTRIHVVWRWTKRLFRAEKRIELR</sequence>
<dbReference type="Proteomes" id="UP000030752">
    <property type="component" value="Unassembled WGS sequence"/>
</dbReference>
<evidence type="ECO:0000256" key="3">
    <source>
        <dbReference type="ARBA" id="ARBA00023002"/>
    </source>
</evidence>
<dbReference type="SUPFAM" id="SSF51905">
    <property type="entry name" value="FAD/NAD(P)-binding domain"/>
    <property type="match status" value="1"/>
</dbReference>
<keyword evidence="2" id="KW-0274">FAD</keyword>
<dbReference type="Pfam" id="PF01494">
    <property type="entry name" value="FAD_binding_3"/>
    <property type="match status" value="2"/>
</dbReference>
<evidence type="ECO:0000259" key="5">
    <source>
        <dbReference type="Pfam" id="PF01494"/>
    </source>
</evidence>
<dbReference type="eggNOG" id="KOG2614">
    <property type="taxonomic scope" value="Eukaryota"/>
</dbReference>
<dbReference type="PANTHER" id="PTHR46972:SF1">
    <property type="entry name" value="FAD DEPENDENT OXIDOREDUCTASE DOMAIN-CONTAINING PROTEIN"/>
    <property type="match status" value="1"/>
</dbReference>
<dbReference type="InterPro" id="IPR002938">
    <property type="entry name" value="FAD-bd"/>
</dbReference>
<dbReference type="AlphaFoldDB" id="W2S161"/>
<name>W2S161_CYPE1</name>
<evidence type="ECO:0000256" key="1">
    <source>
        <dbReference type="ARBA" id="ARBA00022630"/>
    </source>
</evidence>
<dbReference type="PRINTS" id="PR00420">
    <property type="entry name" value="RNGMNOXGNASE"/>
</dbReference>
<dbReference type="Gene3D" id="3.50.50.60">
    <property type="entry name" value="FAD/NAD(P)-binding domain"/>
    <property type="match status" value="1"/>
</dbReference>
<proteinExistence type="predicted"/>
<keyword evidence="3" id="KW-0560">Oxidoreductase</keyword>
<keyword evidence="1" id="KW-0285">Flavoprotein</keyword>
<dbReference type="STRING" id="1220924.W2S161"/>
<evidence type="ECO:0000256" key="4">
    <source>
        <dbReference type="ARBA" id="ARBA00023033"/>
    </source>
</evidence>
<evidence type="ECO:0000313" key="6">
    <source>
        <dbReference type="EMBL" id="ETN42441.1"/>
    </source>
</evidence>
<keyword evidence="4" id="KW-0503">Monooxygenase</keyword>
<dbReference type="InParanoid" id="W2S161"/>
<evidence type="ECO:0000256" key="2">
    <source>
        <dbReference type="ARBA" id="ARBA00022827"/>
    </source>
</evidence>
<organism evidence="6 7">
    <name type="scientific">Cyphellophora europaea (strain CBS 101466)</name>
    <name type="common">Phialophora europaea</name>
    <dbReference type="NCBI Taxonomy" id="1220924"/>
    <lineage>
        <taxon>Eukaryota</taxon>
        <taxon>Fungi</taxon>
        <taxon>Dikarya</taxon>
        <taxon>Ascomycota</taxon>
        <taxon>Pezizomycotina</taxon>
        <taxon>Eurotiomycetes</taxon>
        <taxon>Chaetothyriomycetidae</taxon>
        <taxon>Chaetothyriales</taxon>
        <taxon>Cyphellophoraceae</taxon>
        <taxon>Cyphellophora</taxon>
    </lineage>
</organism>
<dbReference type="RefSeq" id="XP_008714177.1">
    <property type="nucleotide sequence ID" value="XM_008715955.1"/>
</dbReference>
<dbReference type="EMBL" id="KB822718">
    <property type="protein sequence ID" value="ETN42441.1"/>
    <property type="molecule type" value="Genomic_DNA"/>
</dbReference>
<evidence type="ECO:0000313" key="7">
    <source>
        <dbReference type="Proteomes" id="UP000030752"/>
    </source>
</evidence>
<gene>
    <name evidence="6" type="ORF">HMPREF1541_01596</name>
</gene>
<dbReference type="GeneID" id="19968935"/>
<feature type="domain" description="FAD-binding" evidence="5">
    <location>
        <begin position="301"/>
        <end position="360"/>
    </location>
</feature>